<reference evidence="4 5" key="1">
    <citation type="journal article" date="2012" name="Proc. Natl. Acad. Sci. U.S.A.">
        <title>Genome and physiology of a model Epsilonproteobacterium responsible for sulfide detoxification in marine oxygen depletion zones.</title>
        <authorList>
            <person name="Grote J."/>
            <person name="Schott T."/>
            <person name="Bruckner C.G."/>
            <person name="Glockner F.O."/>
            <person name="Jost G."/>
            <person name="Teeling H."/>
            <person name="Labrenz M."/>
            <person name="Jurgens K."/>
        </authorList>
    </citation>
    <scope>NUCLEOTIDE SEQUENCE [LARGE SCALE GENOMIC DNA]</scope>
    <source>
        <strain evidence="4 5">GD1</strain>
    </source>
</reference>
<dbReference type="SUPFAM" id="SSF141868">
    <property type="entry name" value="EAL domain-like"/>
    <property type="match status" value="1"/>
</dbReference>
<gene>
    <name evidence="4" type="ORF">SMGD1_2763</name>
</gene>
<feature type="transmembrane region" description="Helical" evidence="1">
    <location>
        <begin position="164"/>
        <end position="186"/>
    </location>
</feature>
<evidence type="ECO:0000259" key="2">
    <source>
        <dbReference type="PROSITE" id="PS50883"/>
    </source>
</evidence>
<dbReference type="Proteomes" id="UP000006431">
    <property type="component" value="Unassembled WGS sequence"/>
</dbReference>
<dbReference type="PANTHER" id="PTHR44757">
    <property type="entry name" value="DIGUANYLATE CYCLASE DGCP"/>
    <property type="match status" value="1"/>
</dbReference>
<evidence type="ECO:0000313" key="5">
    <source>
        <dbReference type="Proteomes" id="UP000006431"/>
    </source>
</evidence>
<dbReference type="PANTHER" id="PTHR44757:SF2">
    <property type="entry name" value="BIOFILM ARCHITECTURE MAINTENANCE PROTEIN MBAA"/>
    <property type="match status" value="1"/>
</dbReference>
<dbReference type="PROSITE" id="PS50887">
    <property type="entry name" value="GGDEF"/>
    <property type="match status" value="1"/>
</dbReference>
<dbReference type="AlphaFoldDB" id="B6BJN9"/>
<dbReference type="Gene3D" id="3.20.20.450">
    <property type="entry name" value="EAL domain"/>
    <property type="match status" value="1"/>
</dbReference>
<accession>H1FTH6</accession>
<evidence type="ECO:0000259" key="3">
    <source>
        <dbReference type="PROSITE" id="PS50887"/>
    </source>
</evidence>
<dbReference type="eggNOG" id="COG5001">
    <property type="taxonomic scope" value="Bacteria"/>
</dbReference>
<name>B6BJN9_SULGG</name>
<feature type="transmembrane region" description="Helical" evidence="1">
    <location>
        <begin position="82"/>
        <end position="103"/>
    </location>
</feature>
<dbReference type="Pfam" id="PF00990">
    <property type="entry name" value="GGDEF"/>
    <property type="match status" value="1"/>
</dbReference>
<dbReference type="SUPFAM" id="SSF55073">
    <property type="entry name" value="Nucleotide cyclase"/>
    <property type="match status" value="1"/>
</dbReference>
<dbReference type="PROSITE" id="PS50883">
    <property type="entry name" value="EAL"/>
    <property type="match status" value="1"/>
</dbReference>
<keyword evidence="1" id="KW-1133">Transmembrane helix</keyword>
<evidence type="ECO:0000313" key="4">
    <source>
        <dbReference type="EMBL" id="EHP31285.1"/>
    </source>
</evidence>
<dbReference type="InterPro" id="IPR035919">
    <property type="entry name" value="EAL_sf"/>
</dbReference>
<proteinExistence type="predicted"/>
<dbReference type="InterPro" id="IPR000160">
    <property type="entry name" value="GGDEF_dom"/>
</dbReference>
<comment type="caution">
    <text evidence="4">The sequence shown here is derived from an EMBL/GenBank/DDBJ whole genome shotgun (WGS) entry which is preliminary data.</text>
</comment>
<dbReference type="Gene3D" id="3.30.70.270">
    <property type="match status" value="1"/>
</dbReference>
<organism evidence="4 5">
    <name type="scientific">Sulfurimonas gotlandica (strain DSM 19862 / JCM 16533 / GD1)</name>
    <dbReference type="NCBI Taxonomy" id="929558"/>
    <lineage>
        <taxon>Bacteria</taxon>
        <taxon>Pseudomonadati</taxon>
        <taxon>Campylobacterota</taxon>
        <taxon>Epsilonproteobacteria</taxon>
        <taxon>Campylobacterales</taxon>
        <taxon>Sulfurimonadaceae</taxon>
        <taxon>Sulfurimonas</taxon>
    </lineage>
</organism>
<dbReference type="PATRIC" id="fig|929558.5.peg.2753"/>
<dbReference type="FunFam" id="3.30.70.270:FF:000001">
    <property type="entry name" value="Diguanylate cyclase domain protein"/>
    <property type="match status" value="1"/>
</dbReference>
<dbReference type="CDD" id="cd01948">
    <property type="entry name" value="EAL"/>
    <property type="match status" value="1"/>
</dbReference>
<dbReference type="EMBL" id="AFRZ01000001">
    <property type="protein sequence ID" value="EHP31285.1"/>
    <property type="molecule type" value="Genomic_DNA"/>
</dbReference>
<dbReference type="HOGENOM" id="CLU_000445_70_50_7"/>
<dbReference type="NCBIfam" id="TIGR00254">
    <property type="entry name" value="GGDEF"/>
    <property type="match status" value="1"/>
</dbReference>
<dbReference type="STRING" id="929558.SMGD1_2763"/>
<dbReference type="CDD" id="cd01949">
    <property type="entry name" value="GGDEF"/>
    <property type="match status" value="1"/>
</dbReference>
<dbReference type="SMART" id="SM00267">
    <property type="entry name" value="GGDEF"/>
    <property type="match status" value="1"/>
</dbReference>
<feature type="transmembrane region" description="Helical" evidence="1">
    <location>
        <begin position="59"/>
        <end position="76"/>
    </location>
</feature>
<dbReference type="Pfam" id="PF00563">
    <property type="entry name" value="EAL"/>
    <property type="match status" value="1"/>
</dbReference>
<dbReference type="InterPro" id="IPR029787">
    <property type="entry name" value="Nucleotide_cyclase"/>
</dbReference>
<keyword evidence="1" id="KW-0472">Membrane</keyword>
<dbReference type="GO" id="GO:0003824">
    <property type="term" value="F:catalytic activity"/>
    <property type="evidence" value="ECO:0007669"/>
    <property type="project" value="UniProtKB-ARBA"/>
</dbReference>
<dbReference type="SMART" id="SM00052">
    <property type="entry name" value="EAL"/>
    <property type="match status" value="1"/>
</dbReference>
<sequence length="642" mass="73882">MNTVMNYIFTYPRIPFFAKGSFKLLNIQADKVMIGLLVLQWFIATFITSILYDTYYYGFFGGALIVIPILILYPFLKGDNFYRYFIAIALMLFSVIFIQQYLGRIEMHFHVFITMAILTLYKDIFPLLAAALTTTIHHIVFNYLQLYEVSLFDMPVMVFNYGCGFDIVLLHAIFVVSEFLVLGYLIRLQREHNIDLNIARNKVFELNKELKHTSLHDSLTGLPNRLYLNEQIEKVKHYADENSKKFAIIFLDLDHFKNINDTLGHDIGDALLQTVANILRNGVNKNDLITRIGGDEFIIVISDFDSDDELLPIITNLLREFRKELLIKGYSLRLSASIGISIFPDDSSSIRELMKYADIAMYNAKADGRDNFSFFTQSLNTKIHNEVDIINDMQRAFYDNEFKLYYQPKVDAKSKKIVGAEALLRWIHHEKGLIGPDVFIPISESTGFMLSLGKFVIQESSLAIRRFSDLGYNGLKVSINISTRQFQNTDLYQDLKEELSKNDVDPKQLGIEITESIMMQHIKKTLTTLQEIKNLGVSIYIDDFGTGYSSLSYLKKFPIDTLKIDKSFVDDISEVGNNDEILLNTILAMGKSLGLDVVAEGVEHEYQYSYLKEHGCEIIQGYYFAKPMPEEEFIKLLHEEHL</sequence>
<feature type="transmembrane region" description="Helical" evidence="1">
    <location>
        <begin position="124"/>
        <end position="144"/>
    </location>
</feature>
<dbReference type="InterPro" id="IPR001633">
    <property type="entry name" value="EAL_dom"/>
</dbReference>
<feature type="domain" description="GGDEF" evidence="3">
    <location>
        <begin position="244"/>
        <end position="377"/>
    </location>
</feature>
<protein>
    <submittedName>
        <fullName evidence="4">Diguanylate cyclase/phosphodiesterase (GGDEF &amp; EAL domains)</fullName>
    </submittedName>
</protein>
<dbReference type="RefSeq" id="WP_008337378.1">
    <property type="nucleotide sequence ID" value="NZ_AFRZ01000001.1"/>
</dbReference>
<dbReference type="InterPro" id="IPR043128">
    <property type="entry name" value="Rev_trsase/Diguanyl_cyclase"/>
</dbReference>
<accession>B6BJN9</accession>
<feature type="domain" description="EAL" evidence="2">
    <location>
        <begin position="386"/>
        <end position="641"/>
    </location>
</feature>
<dbReference type="InterPro" id="IPR052155">
    <property type="entry name" value="Biofilm_reg_signaling"/>
</dbReference>
<keyword evidence="1" id="KW-0812">Transmembrane</keyword>
<dbReference type="OrthoDB" id="5372181at2"/>
<keyword evidence="5" id="KW-1185">Reference proteome</keyword>
<evidence type="ECO:0000256" key="1">
    <source>
        <dbReference type="SAM" id="Phobius"/>
    </source>
</evidence>
<feature type="transmembrane region" description="Helical" evidence="1">
    <location>
        <begin position="32"/>
        <end position="52"/>
    </location>
</feature>